<evidence type="ECO:0000313" key="1">
    <source>
        <dbReference type="EMBL" id="GBV21806.1"/>
    </source>
</evidence>
<comment type="caution">
    <text evidence="1">The sequence shown here is derived from an EMBL/GenBank/DDBJ whole genome shotgun (WGS) entry which is preliminary data.</text>
</comment>
<reference evidence="2" key="1">
    <citation type="submission" date="2017-08" db="EMBL/GenBank/DDBJ databases">
        <title>Protection against atopic dermatitis through acquisition of Staphylococcus quorum-sensing agr mutations in the skin.</title>
        <authorList>
            <person name="Nakamura Y."/>
            <person name="Takahashi H."/>
            <person name="Takaya A."/>
            <person name="Inoue Y."/>
            <person name="Katayama Y."/>
            <person name="Kusuya Y."/>
            <person name="Shoji T."/>
            <person name="Takada S."/>
            <person name="Nakagawa S."/>
            <person name="Oguma R."/>
            <person name="Ozawa N."/>
            <person name="Yamaide F."/>
            <person name="Suzuki S."/>
            <person name="Villaruz A."/>
            <person name="Otto M."/>
            <person name="Matsue H."/>
            <person name="Nunez G."/>
            <person name="Shimojo N."/>
        </authorList>
    </citation>
    <scope>NUCLEOTIDE SEQUENCE [LARGE SCALE GENOMIC DNA]</scope>
    <source>
        <strain evidence="2">M1K003</strain>
    </source>
</reference>
<protein>
    <submittedName>
        <fullName evidence="1">Uncharacterized protein</fullName>
    </submittedName>
</protein>
<name>A0A9P2YZQ2_STAAU</name>
<organism evidence="1 2">
    <name type="scientific">Staphylococcus aureus</name>
    <dbReference type="NCBI Taxonomy" id="1280"/>
    <lineage>
        <taxon>Bacteria</taxon>
        <taxon>Bacillati</taxon>
        <taxon>Bacillota</taxon>
        <taxon>Bacilli</taxon>
        <taxon>Bacillales</taxon>
        <taxon>Staphylococcaceae</taxon>
        <taxon>Staphylococcus</taxon>
    </lineage>
</organism>
<gene>
    <name evidence="1" type="ORF">M1K003_2831</name>
</gene>
<proteinExistence type="predicted"/>
<sequence>MLQLMDGFTLSFNTPSGIQEVSEIVTASDIKKYAREDGLSFTEEVENYTLIGYDDNGNGFYV</sequence>
<dbReference type="AlphaFoldDB" id="A0A9P2YZQ2"/>
<dbReference type="EMBL" id="BDVT01000034">
    <property type="protein sequence ID" value="GBV21806.1"/>
    <property type="molecule type" value="Genomic_DNA"/>
</dbReference>
<dbReference type="RefSeq" id="WP_143120316.1">
    <property type="nucleotide sequence ID" value="NZ_BDVT01000034.1"/>
</dbReference>
<evidence type="ECO:0000313" key="2">
    <source>
        <dbReference type="Proteomes" id="UP000265645"/>
    </source>
</evidence>
<accession>A0A9P2YZQ2</accession>
<dbReference type="Proteomes" id="UP000265645">
    <property type="component" value="Unassembled WGS sequence"/>
</dbReference>